<comment type="caution">
    <text evidence="1">The sequence shown here is derived from an EMBL/GenBank/DDBJ whole genome shotgun (WGS) entry which is preliminary data.</text>
</comment>
<dbReference type="EMBL" id="BGZK01000445">
    <property type="protein sequence ID" value="GBP44018.1"/>
    <property type="molecule type" value="Genomic_DNA"/>
</dbReference>
<organism evidence="1 2">
    <name type="scientific">Eumeta variegata</name>
    <name type="common">Bagworm moth</name>
    <name type="synonym">Eumeta japonica</name>
    <dbReference type="NCBI Taxonomy" id="151549"/>
    <lineage>
        <taxon>Eukaryota</taxon>
        <taxon>Metazoa</taxon>
        <taxon>Ecdysozoa</taxon>
        <taxon>Arthropoda</taxon>
        <taxon>Hexapoda</taxon>
        <taxon>Insecta</taxon>
        <taxon>Pterygota</taxon>
        <taxon>Neoptera</taxon>
        <taxon>Endopterygota</taxon>
        <taxon>Lepidoptera</taxon>
        <taxon>Glossata</taxon>
        <taxon>Ditrysia</taxon>
        <taxon>Tineoidea</taxon>
        <taxon>Psychidae</taxon>
        <taxon>Oiketicinae</taxon>
        <taxon>Eumeta</taxon>
    </lineage>
</organism>
<sequence>MTRHLMQTTKIQGDEAKQCFPNIKRSTPQDDHYVAAVVEYQVHRDLQYNLDHYVSLIVEASKKHSVATELTRHTVQRTYLYRSESPASDAYAQAQAQKSLLHLPRTKEERFYRAIIFVDEAEERFYRAVIFLDEVEEGFFLRRTWKSLRIKDTRSCDLETGSTERRIYPRTKASALWEITLGDKYAWEGYTGTCVEHQVGVADDRSLCAGRDGQHLQC</sequence>
<reference evidence="1 2" key="1">
    <citation type="journal article" date="2019" name="Commun. Biol.">
        <title>The bagworm genome reveals a unique fibroin gene that provides high tensile strength.</title>
        <authorList>
            <person name="Kono N."/>
            <person name="Nakamura H."/>
            <person name="Ohtoshi R."/>
            <person name="Tomita M."/>
            <person name="Numata K."/>
            <person name="Arakawa K."/>
        </authorList>
    </citation>
    <scope>NUCLEOTIDE SEQUENCE [LARGE SCALE GENOMIC DNA]</scope>
</reference>
<proteinExistence type="predicted"/>
<evidence type="ECO:0000313" key="1">
    <source>
        <dbReference type="EMBL" id="GBP44018.1"/>
    </source>
</evidence>
<dbReference type="Proteomes" id="UP000299102">
    <property type="component" value="Unassembled WGS sequence"/>
</dbReference>
<name>A0A4C1VYB0_EUMVA</name>
<dbReference type="AlphaFoldDB" id="A0A4C1VYB0"/>
<dbReference type="OrthoDB" id="10433713at2759"/>
<evidence type="ECO:0000313" key="2">
    <source>
        <dbReference type="Proteomes" id="UP000299102"/>
    </source>
</evidence>
<keyword evidence="2" id="KW-1185">Reference proteome</keyword>
<protein>
    <submittedName>
        <fullName evidence="1">Uncharacterized protein</fullName>
    </submittedName>
</protein>
<gene>
    <name evidence="1" type="ORF">EVAR_27187_1</name>
</gene>
<accession>A0A4C1VYB0</accession>